<proteinExistence type="predicted"/>
<keyword evidence="1" id="KW-0732">Signal</keyword>
<reference evidence="2" key="1">
    <citation type="submission" date="2023-07" db="EMBL/GenBank/DDBJ databases">
        <authorList>
            <consortium name="CYATHOMIX"/>
        </authorList>
    </citation>
    <scope>NUCLEOTIDE SEQUENCE</scope>
    <source>
        <strain evidence="2">N/A</strain>
    </source>
</reference>
<evidence type="ECO:0000313" key="3">
    <source>
        <dbReference type="Proteomes" id="UP001176961"/>
    </source>
</evidence>
<sequence>MLLYNLFVLSSVLLSSGHAITFDTDLGLTHYNLENKDKEDGLRDSFKKYFDEHCRRFNLTTSLRYDRKMYHYLYEYFYYWWKPYHIARIFYSFIDSTIRTSKNWSTIGEEHVKYITSYHRSGNTKETCEMLSKHPKFVCQAYTYVWSGIWLYCAFVVPNGK</sequence>
<dbReference type="EMBL" id="CATQJL010000223">
    <property type="protein sequence ID" value="CAJ0597844.1"/>
    <property type="molecule type" value="Genomic_DNA"/>
</dbReference>
<evidence type="ECO:0000256" key="1">
    <source>
        <dbReference type="SAM" id="SignalP"/>
    </source>
</evidence>
<gene>
    <name evidence="2" type="ORF">CYNAS_LOCUS9827</name>
</gene>
<organism evidence="2 3">
    <name type="scientific">Cylicocyclus nassatus</name>
    <name type="common">Nematode worm</name>
    <dbReference type="NCBI Taxonomy" id="53992"/>
    <lineage>
        <taxon>Eukaryota</taxon>
        <taxon>Metazoa</taxon>
        <taxon>Ecdysozoa</taxon>
        <taxon>Nematoda</taxon>
        <taxon>Chromadorea</taxon>
        <taxon>Rhabditida</taxon>
        <taxon>Rhabditina</taxon>
        <taxon>Rhabditomorpha</taxon>
        <taxon>Strongyloidea</taxon>
        <taxon>Strongylidae</taxon>
        <taxon>Cylicocyclus</taxon>
    </lineage>
</organism>
<comment type="caution">
    <text evidence="2">The sequence shown here is derived from an EMBL/GenBank/DDBJ whole genome shotgun (WGS) entry which is preliminary data.</text>
</comment>
<feature type="chain" id="PRO_5041229870" evidence="1">
    <location>
        <begin position="20"/>
        <end position="161"/>
    </location>
</feature>
<evidence type="ECO:0000313" key="2">
    <source>
        <dbReference type="EMBL" id="CAJ0597844.1"/>
    </source>
</evidence>
<name>A0AA36M3W2_CYLNA</name>
<protein>
    <submittedName>
        <fullName evidence="2">Uncharacterized protein</fullName>
    </submittedName>
</protein>
<feature type="signal peptide" evidence="1">
    <location>
        <begin position="1"/>
        <end position="19"/>
    </location>
</feature>
<dbReference type="Proteomes" id="UP001176961">
    <property type="component" value="Unassembled WGS sequence"/>
</dbReference>
<keyword evidence="3" id="KW-1185">Reference proteome</keyword>
<dbReference type="AlphaFoldDB" id="A0AA36M3W2"/>
<accession>A0AA36M3W2</accession>